<feature type="transmembrane region" description="Helical" evidence="2">
    <location>
        <begin position="27"/>
        <end position="48"/>
    </location>
</feature>
<evidence type="ECO:0000256" key="2">
    <source>
        <dbReference type="SAM" id="Phobius"/>
    </source>
</evidence>
<sequence>MECIFCGPVNEYVNLANSFSQDLSETLLVGVRALFLSLAGVWVTITGLKLIVGAIDSRKIAHEFIYLIIAAGLLNAQGADMANTIYRASLSTMAGAAAMVLTTGALATKTDIAGNTATPPDAPRSQIAGLEGMTMLISTAEQSMRVMLTAAGVMWEHGKFGWIAAPLIILPYGLHLIIFSSQIVISIFRILLISLFSPLMMMAVGFGFMRSLMTSGLRTLLASMLILFASTAALALCMYGVASLNMGDALVDGSVKAMIAADNPRLWVVIIMGWVGLVLQGEAVAIASALAQSSLTGQTAAALTGATLLPVWGALKGTVWGGKMAAKGAKWAAGKNIDAMGQMANTMAGDGGGGGKSALRERMNNPGIDVR</sequence>
<gene>
    <name evidence="3" type="ORF">FHS48_002060</name>
</gene>
<feature type="region of interest" description="Disordered" evidence="1">
    <location>
        <begin position="350"/>
        <end position="371"/>
    </location>
</feature>
<comment type="caution">
    <text evidence="3">The sequence shown here is derived from an EMBL/GenBank/DDBJ whole genome shotgun (WGS) entry which is preliminary data.</text>
</comment>
<keyword evidence="2" id="KW-0812">Transmembrane</keyword>
<feature type="transmembrane region" description="Helical" evidence="2">
    <location>
        <begin position="60"/>
        <end position="79"/>
    </location>
</feature>
<keyword evidence="4" id="KW-1185">Reference proteome</keyword>
<feature type="transmembrane region" description="Helical" evidence="2">
    <location>
        <begin position="85"/>
        <end position="107"/>
    </location>
</feature>
<dbReference type="AlphaFoldDB" id="A0A7W9ZG78"/>
<name>A0A7W9ZG78_NOVIT</name>
<accession>A0A7W9ZG78</accession>
<keyword evidence="2" id="KW-0472">Membrane</keyword>
<reference evidence="3 4" key="1">
    <citation type="submission" date="2020-08" db="EMBL/GenBank/DDBJ databases">
        <title>Genomic Encyclopedia of Type Strains, Phase IV (KMG-IV): sequencing the most valuable type-strain genomes for metagenomic binning, comparative biology and taxonomic classification.</title>
        <authorList>
            <person name="Goeker M."/>
        </authorList>
    </citation>
    <scope>NUCLEOTIDE SEQUENCE [LARGE SCALE GENOMIC DNA]</scope>
    <source>
        <strain evidence="3 4">DSM 11590</strain>
    </source>
</reference>
<feature type="transmembrane region" description="Helical" evidence="2">
    <location>
        <begin position="187"/>
        <end position="208"/>
    </location>
</feature>
<dbReference type="EMBL" id="JACIIX010000007">
    <property type="protein sequence ID" value="MBB6210635.1"/>
    <property type="molecule type" value="Genomic_DNA"/>
</dbReference>
<organism evidence="3 4">
    <name type="scientific">Novispirillum itersonii</name>
    <name type="common">Aquaspirillum itersonii</name>
    <dbReference type="NCBI Taxonomy" id="189"/>
    <lineage>
        <taxon>Bacteria</taxon>
        <taxon>Pseudomonadati</taxon>
        <taxon>Pseudomonadota</taxon>
        <taxon>Alphaproteobacteria</taxon>
        <taxon>Rhodospirillales</taxon>
        <taxon>Novispirillaceae</taxon>
        <taxon>Novispirillum</taxon>
    </lineage>
</organism>
<proteinExistence type="predicted"/>
<dbReference type="Proteomes" id="UP000544872">
    <property type="component" value="Unassembled WGS sequence"/>
</dbReference>
<protein>
    <submittedName>
        <fullName evidence="3">Type IV secretion system protein TrbL</fullName>
    </submittedName>
</protein>
<evidence type="ECO:0000256" key="1">
    <source>
        <dbReference type="SAM" id="MobiDB-lite"/>
    </source>
</evidence>
<keyword evidence="2" id="KW-1133">Transmembrane helix</keyword>
<dbReference type="RefSeq" id="WP_184263466.1">
    <property type="nucleotide sequence ID" value="NZ_JACIIX010000007.1"/>
</dbReference>
<evidence type="ECO:0000313" key="3">
    <source>
        <dbReference type="EMBL" id="MBB6210635.1"/>
    </source>
</evidence>
<feature type="transmembrane region" description="Helical" evidence="2">
    <location>
        <begin position="266"/>
        <end position="291"/>
    </location>
</feature>
<evidence type="ECO:0000313" key="4">
    <source>
        <dbReference type="Proteomes" id="UP000544872"/>
    </source>
</evidence>
<feature type="transmembrane region" description="Helical" evidence="2">
    <location>
        <begin position="160"/>
        <end position="181"/>
    </location>
</feature>
<feature type="transmembrane region" description="Helical" evidence="2">
    <location>
        <begin position="220"/>
        <end position="246"/>
    </location>
</feature>